<gene>
    <name evidence="1" type="ORF">ISP18_10520</name>
</gene>
<keyword evidence="2" id="KW-1185">Reference proteome</keyword>
<evidence type="ECO:0000313" key="1">
    <source>
        <dbReference type="EMBL" id="MFK2855023.1"/>
    </source>
</evidence>
<protein>
    <submittedName>
        <fullName evidence="1">Uncharacterized protein</fullName>
    </submittedName>
</protein>
<comment type="caution">
    <text evidence="1">The sequence shown here is derived from an EMBL/GenBank/DDBJ whole genome shotgun (WGS) entry which is preliminary data.</text>
</comment>
<proteinExistence type="predicted"/>
<dbReference type="RefSeq" id="WP_380010611.1">
    <property type="nucleotide sequence ID" value="NZ_JADIKI010000022.1"/>
</dbReference>
<sequence length="214" mass="22413">MNTFVRGIALILLVLPIWAIAQTAQDVSRVSGSIYPTVIRPAPLMTPKPQTAVHPFAIAPGAQGITAVCLTSQDNAAQCQASMDAAFSQHAGCNDNAAYDAGQSAMNEPSMYCHGRYEPVFAQSSHVAFCDVEDLGLSRCLSRYVNALVKQPKAAARTLSFVVRDQGVSSTVIVLATATQSEVEIAKAALEGKPGGSIVAMRMLAGNPSPAPPL</sequence>
<evidence type="ECO:0000313" key="2">
    <source>
        <dbReference type="Proteomes" id="UP001620409"/>
    </source>
</evidence>
<reference evidence="1 2" key="1">
    <citation type="submission" date="2020-10" db="EMBL/GenBank/DDBJ databases">
        <title>Phylogeny of dyella-like bacteria.</title>
        <authorList>
            <person name="Fu J."/>
        </authorList>
    </citation>
    <scope>NUCLEOTIDE SEQUENCE [LARGE SCALE GENOMIC DNA]</scope>
    <source>
        <strain evidence="1 2">DHG40</strain>
    </source>
</reference>
<name>A0ABW8IIJ5_9GAMM</name>
<accession>A0ABW8IIJ5</accession>
<organism evidence="1 2">
    <name type="scientific">Dyella humi</name>
    <dbReference type="NCBI Taxonomy" id="1770547"/>
    <lineage>
        <taxon>Bacteria</taxon>
        <taxon>Pseudomonadati</taxon>
        <taxon>Pseudomonadota</taxon>
        <taxon>Gammaproteobacteria</taxon>
        <taxon>Lysobacterales</taxon>
        <taxon>Rhodanobacteraceae</taxon>
        <taxon>Dyella</taxon>
    </lineage>
</organism>
<dbReference type="EMBL" id="JADIKI010000022">
    <property type="protein sequence ID" value="MFK2855023.1"/>
    <property type="molecule type" value="Genomic_DNA"/>
</dbReference>
<dbReference type="Proteomes" id="UP001620409">
    <property type="component" value="Unassembled WGS sequence"/>
</dbReference>